<dbReference type="EMBL" id="CM000643">
    <property type="protein sequence ID" value="EED91433.1"/>
    <property type="molecule type" value="Genomic_DNA"/>
</dbReference>
<protein>
    <submittedName>
        <fullName evidence="2">Uncharacterized protein</fullName>
    </submittedName>
</protein>
<evidence type="ECO:0000313" key="2">
    <source>
        <dbReference type="EMBL" id="EED91433.1"/>
    </source>
</evidence>
<dbReference type="GeneID" id="7451124"/>
<accession>B8C523</accession>
<dbReference type="InParanoid" id="B8C523"/>
<feature type="compositionally biased region" description="Polar residues" evidence="1">
    <location>
        <begin position="629"/>
        <end position="640"/>
    </location>
</feature>
<dbReference type="Gene3D" id="3.40.50.150">
    <property type="entry name" value="Vaccinia Virus protein VP39"/>
    <property type="match status" value="1"/>
</dbReference>
<dbReference type="STRING" id="35128.B8C523"/>
<dbReference type="InterPro" id="IPR029063">
    <property type="entry name" value="SAM-dependent_MTases_sf"/>
</dbReference>
<keyword evidence="3" id="KW-1185">Reference proteome</keyword>
<organism evidence="2 3">
    <name type="scientific">Thalassiosira pseudonana</name>
    <name type="common">Marine diatom</name>
    <name type="synonym">Cyclotella nana</name>
    <dbReference type="NCBI Taxonomy" id="35128"/>
    <lineage>
        <taxon>Eukaryota</taxon>
        <taxon>Sar</taxon>
        <taxon>Stramenopiles</taxon>
        <taxon>Ochrophyta</taxon>
        <taxon>Bacillariophyta</taxon>
        <taxon>Coscinodiscophyceae</taxon>
        <taxon>Thalassiosirophycidae</taxon>
        <taxon>Thalassiosirales</taxon>
        <taxon>Thalassiosiraceae</taxon>
        <taxon>Thalassiosira</taxon>
    </lineage>
</organism>
<dbReference type="HOGENOM" id="CLU_366215_0_0_1"/>
<evidence type="ECO:0000313" key="3">
    <source>
        <dbReference type="Proteomes" id="UP000001449"/>
    </source>
</evidence>
<dbReference type="AlphaFoldDB" id="B8C523"/>
<dbReference type="GO" id="GO:0016423">
    <property type="term" value="F:tRNA (guanine) methyltransferase activity"/>
    <property type="evidence" value="ECO:0000318"/>
    <property type="project" value="GO_Central"/>
</dbReference>
<dbReference type="PANTHER" id="PTHR14911">
    <property type="entry name" value="THUMP DOMAIN-CONTAINING"/>
    <property type="match status" value="1"/>
</dbReference>
<dbReference type="RefSeq" id="XP_002291326.1">
    <property type="nucleotide sequence ID" value="XM_002291290.1"/>
</dbReference>
<dbReference type="KEGG" id="tps:THAPSDRAFT_5926"/>
<reference evidence="2 3" key="1">
    <citation type="journal article" date="2004" name="Science">
        <title>The genome of the diatom Thalassiosira pseudonana: ecology, evolution, and metabolism.</title>
        <authorList>
            <person name="Armbrust E.V."/>
            <person name="Berges J.A."/>
            <person name="Bowler C."/>
            <person name="Green B.R."/>
            <person name="Martinez D."/>
            <person name="Putnam N.H."/>
            <person name="Zhou S."/>
            <person name="Allen A.E."/>
            <person name="Apt K.E."/>
            <person name="Bechner M."/>
            <person name="Brzezinski M.A."/>
            <person name="Chaal B.K."/>
            <person name="Chiovitti A."/>
            <person name="Davis A.K."/>
            <person name="Demarest M.S."/>
            <person name="Detter J.C."/>
            <person name="Glavina T."/>
            <person name="Goodstein D."/>
            <person name="Hadi M.Z."/>
            <person name="Hellsten U."/>
            <person name="Hildebrand M."/>
            <person name="Jenkins B.D."/>
            <person name="Jurka J."/>
            <person name="Kapitonov V.V."/>
            <person name="Kroger N."/>
            <person name="Lau W.W."/>
            <person name="Lane T.W."/>
            <person name="Larimer F.W."/>
            <person name="Lippmeier J.C."/>
            <person name="Lucas S."/>
            <person name="Medina M."/>
            <person name="Montsant A."/>
            <person name="Obornik M."/>
            <person name="Parker M.S."/>
            <person name="Palenik B."/>
            <person name="Pazour G.J."/>
            <person name="Richardson P.M."/>
            <person name="Rynearson T.A."/>
            <person name="Saito M.A."/>
            <person name="Schwartz D.C."/>
            <person name="Thamatrakoln K."/>
            <person name="Valentin K."/>
            <person name="Vardi A."/>
            <person name="Wilkerson F.P."/>
            <person name="Rokhsar D.S."/>
        </authorList>
    </citation>
    <scope>NUCLEOTIDE SEQUENCE [LARGE SCALE GENOMIC DNA]</scope>
    <source>
        <strain evidence="2 3">CCMP1335</strain>
    </source>
</reference>
<dbReference type="SUPFAM" id="SSF53335">
    <property type="entry name" value="S-adenosyl-L-methionine-dependent methyltransferases"/>
    <property type="match status" value="2"/>
</dbReference>
<dbReference type="GO" id="GO:0030488">
    <property type="term" value="P:tRNA methylation"/>
    <property type="evidence" value="ECO:0000318"/>
    <property type="project" value="GO_Central"/>
</dbReference>
<feature type="region of interest" description="Disordered" evidence="1">
    <location>
        <begin position="629"/>
        <end position="649"/>
    </location>
</feature>
<dbReference type="PaxDb" id="35128-Thaps5926"/>
<dbReference type="Proteomes" id="UP000001449">
    <property type="component" value="Chromosome 6"/>
</dbReference>
<proteinExistence type="predicted"/>
<sequence length="762" mass="83205">MPAGGGAVLDMSLANGLAGSLVEVVVLRGSCSLSGTKASRAAVVDEPMRRAHTHTSHPQMTQHPSTVKLLLTISGGLESLAEQQTRSAFKEVLLDAHWHLRRPSGSQLHLTLHHPVNDDVVPVQIADALKQLDYVEYVFVRLGSFGVLGNSVNTDDSEGSSNCVLLQKLEEATSNISETSIHFCMSLCDAVVSNASNIIGQERLPGVLIPSLDVSPPSPTTDITTTTAPTRREFDDVNTIYTKQHVAQAVVQTVRGFIQQHGLENTNTLWVDAGSGNGALLDHLPQYSLGFDTHTASSRVHQMDFLTLTRRWLKQQVPRHESVCIISNPPFSSSSRGDYTPIVQFINHSVDSLGAAVVAVICPTKFARQRIWKSLGMTDRAQLMGRCLLPKDSFYNPSSGKSVHIHSTCLIFRNQNAVCNTETSETNVVPKTGVYVSSKRDKGCYPDLSTGTLTSIIVQGLSRTGMELVPERQAKYLLHAKLNSATLDLWWQINPNSPCSLSNCNSMKVENHSLGELSSSVKPQVALAMSSAVLADEGDGTKRSTVVVNLMSGEGTIELESSRATSYPFFLVSGDKCIESARKTAWRIEALKRNSKCNTLVDVVIWDAQHLPLREGIADGILADLPFQGGSTSKTHQQPSMRKIDDKASPPLSYSRVLSEASRILRPKGRAALLSPDFKALRFASNVFNWTLLGYAQDINVGGLTAKMFLMQRRDAWSKDISLYVPSTTSDLSPLILTMANEAVESANVELSWRRVNRINHL</sequence>
<name>B8C523_THAPS</name>
<dbReference type="PANTHER" id="PTHR14911:SF13">
    <property type="entry name" value="TRNA (GUANINE(6)-N2)-METHYLTRANSFERASE THUMP3"/>
    <property type="match status" value="1"/>
</dbReference>
<reference evidence="2 3" key="2">
    <citation type="journal article" date="2008" name="Nature">
        <title>The Phaeodactylum genome reveals the evolutionary history of diatom genomes.</title>
        <authorList>
            <person name="Bowler C."/>
            <person name="Allen A.E."/>
            <person name="Badger J.H."/>
            <person name="Grimwood J."/>
            <person name="Jabbari K."/>
            <person name="Kuo A."/>
            <person name="Maheswari U."/>
            <person name="Martens C."/>
            <person name="Maumus F."/>
            <person name="Otillar R.P."/>
            <person name="Rayko E."/>
            <person name="Salamov A."/>
            <person name="Vandepoele K."/>
            <person name="Beszteri B."/>
            <person name="Gruber A."/>
            <person name="Heijde M."/>
            <person name="Katinka M."/>
            <person name="Mock T."/>
            <person name="Valentin K."/>
            <person name="Verret F."/>
            <person name="Berges J.A."/>
            <person name="Brownlee C."/>
            <person name="Cadoret J.P."/>
            <person name="Chiovitti A."/>
            <person name="Choi C.J."/>
            <person name="Coesel S."/>
            <person name="De Martino A."/>
            <person name="Detter J.C."/>
            <person name="Durkin C."/>
            <person name="Falciatore A."/>
            <person name="Fournet J."/>
            <person name="Haruta M."/>
            <person name="Huysman M.J."/>
            <person name="Jenkins B.D."/>
            <person name="Jiroutova K."/>
            <person name="Jorgensen R.E."/>
            <person name="Joubert Y."/>
            <person name="Kaplan A."/>
            <person name="Kroger N."/>
            <person name="Kroth P.G."/>
            <person name="La Roche J."/>
            <person name="Lindquist E."/>
            <person name="Lommer M."/>
            <person name="Martin-Jezequel V."/>
            <person name="Lopez P.J."/>
            <person name="Lucas S."/>
            <person name="Mangogna M."/>
            <person name="McGinnis K."/>
            <person name="Medlin L.K."/>
            <person name="Montsant A."/>
            <person name="Oudot-Le Secq M.P."/>
            <person name="Napoli C."/>
            <person name="Obornik M."/>
            <person name="Parker M.S."/>
            <person name="Petit J.L."/>
            <person name="Porcel B.M."/>
            <person name="Poulsen N."/>
            <person name="Robison M."/>
            <person name="Rychlewski L."/>
            <person name="Rynearson T.A."/>
            <person name="Schmutz J."/>
            <person name="Shapiro H."/>
            <person name="Siaut M."/>
            <person name="Stanley M."/>
            <person name="Sussman M.R."/>
            <person name="Taylor A.R."/>
            <person name="Vardi A."/>
            <person name="von Dassow P."/>
            <person name="Vyverman W."/>
            <person name="Willis A."/>
            <person name="Wyrwicz L.S."/>
            <person name="Rokhsar D.S."/>
            <person name="Weissenbach J."/>
            <person name="Armbrust E.V."/>
            <person name="Green B.R."/>
            <person name="Van de Peer Y."/>
            <person name="Grigoriev I.V."/>
        </authorList>
    </citation>
    <scope>NUCLEOTIDE SEQUENCE [LARGE SCALE GENOMIC DNA]</scope>
    <source>
        <strain evidence="2 3">CCMP1335</strain>
    </source>
</reference>
<evidence type="ECO:0000256" key="1">
    <source>
        <dbReference type="SAM" id="MobiDB-lite"/>
    </source>
</evidence>
<gene>
    <name evidence="2" type="ORF">THAPSDRAFT_5926</name>
</gene>